<dbReference type="InterPro" id="IPR050553">
    <property type="entry name" value="Thioredoxin_ResA/DsbE_sf"/>
</dbReference>
<dbReference type="RefSeq" id="WP_344540360.1">
    <property type="nucleotide sequence ID" value="NZ_BAAATD010000002.1"/>
</dbReference>
<feature type="domain" description="Thioredoxin" evidence="3">
    <location>
        <begin position="54"/>
        <end position="192"/>
    </location>
</feature>
<evidence type="ECO:0000313" key="4">
    <source>
        <dbReference type="EMBL" id="GAA2589948.1"/>
    </source>
</evidence>
<evidence type="ECO:0000259" key="3">
    <source>
        <dbReference type="PROSITE" id="PS51352"/>
    </source>
</evidence>
<reference evidence="5" key="1">
    <citation type="journal article" date="2019" name="Int. J. Syst. Evol. Microbiol.">
        <title>The Global Catalogue of Microorganisms (GCM) 10K type strain sequencing project: providing services to taxonomists for standard genome sequencing and annotation.</title>
        <authorList>
            <consortium name="The Broad Institute Genomics Platform"/>
            <consortium name="The Broad Institute Genome Sequencing Center for Infectious Disease"/>
            <person name="Wu L."/>
            <person name="Ma J."/>
        </authorList>
    </citation>
    <scope>NUCLEOTIDE SEQUENCE [LARGE SCALE GENOMIC DNA]</scope>
    <source>
        <strain evidence="5">JCM 6833</strain>
    </source>
</reference>
<dbReference type="PANTHER" id="PTHR42852:SF17">
    <property type="entry name" value="THIOREDOXIN-LIKE PROTEIN HI_1115"/>
    <property type="match status" value="1"/>
</dbReference>
<dbReference type="InterPro" id="IPR036249">
    <property type="entry name" value="Thioredoxin-like_sf"/>
</dbReference>
<dbReference type="InterPro" id="IPR013766">
    <property type="entry name" value="Thioredoxin_domain"/>
</dbReference>
<dbReference type="InterPro" id="IPR000866">
    <property type="entry name" value="AhpC/TSA"/>
</dbReference>
<feature type="region of interest" description="Disordered" evidence="1">
    <location>
        <begin position="27"/>
        <end position="53"/>
    </location>
</feature>
<dbReference type="PANTHER" id="PTHR42852">
    <property type="entry name" value="THIOL:DISULFIDE INTERCHANGE PROTEIN DSBE"/>
    <property type="match status" value="1"/>
</dbReference>
<dbReference type="PROSITE" id="PS51257">
    <property type="entry name" value="PROKAR_LIPOPROTEIN"/>
    <property type="match status" value="1"/>
</dbReference>
<sequence length="193" mass="20199">MRKLSLLVAGMLALAACGGSDDGNDAATVAPTTSAPGAAAPGSGAPSGAPSQRLRSMPERLKFEGKTLDGKPFTGSSLAERPVVFWFWAPWCPKCQSEGPAVAKAAERHKGRVAFVGIAGLSRDKGELERFVSRTGTAGLTQLDDRGGDLYKHFEVTSQSSFLFMKRDGSVERASGPLGEDELDSRVKALTGG</sequence>
<dbReference type="SUPFAM" id="SSF52833">
    <property type="entry name" value="Thioredoxin-like"/>
    <property type="match status" value="1"/>
</dbReference>
<accession>A0ABP6BWN0</accession>
<dbReference type="PROSITE" id="PS51352">
    <property type="entry name" value="THIOREDOXIN_2"/>
    <property type="match status" value="1"/>
</dbReference>
<dbReference type="Gene3D" id="3.40.30.10">
    <property type="entry name" value="Glutaredoxin"/>
    <property type="match status" value="1"/>
</dbReference>
<comment type="caution">
    <text evidence="4">The sequence shown here is derived from an EMBL/GenBank/DDBJ whole genome shotgun (WGS) entry which is preliminary data.</text>
</comment>
<proteinExistence type="predicted"/>
<name>A0ABP6BWN0_9ACTN</name>
<dbReference type="Proteomes" id="UP001501509">
    <property type="component" value="Unassembled WGS sequence"/>
</dbReference>
<dbReference type="Pfam" id="PF00578">
    <property type="entry name" value="AhpC-TSA"/>
    <property type="match status" value="1"/>
</dbReference>
<protein>
    <recommendedName>
        <fullName evidence="3">Thioredoxin domain-containing protein</fullName>
    </recommendedName>
</protein>
<feature type="signal peptide" evidence="2">
    <location>
        <begin position="1"/>
        <end position="18"/>
    </location>
</feature>
<feature type="chain" id="PRO_5045706806" description="Thioredoxin domain-containing protein" evidence="2">
    <location>
        <begin position="19"/>
        <end position="193"/>
    </location>
</feature>
<evidence type="ECO:0000313" key="5">
    <source>
        <dbReference type="Proteomes" id="UP001501509"/>
    </source>
</evidence>
<keyword evidence="2" id="KW-0732">Signal</keyword>
<evidence type="ECO:0000256" key="2">
    <source>
        <dbReference type="SAM" id="SignalP"/>
    </source>
</evidence>
<dbReference type="EMBL" id="BAAATD010000002">
    <property type="protein sequence ID" value="GAA2589948.1"/>
    <property type="molecule type" value="Genomic_DNA"/>
</dbReference>
<organism evidence="4 5">
    <name type="scientific">Actinomadura fulvescens</name>
    <dbReference type="NCBI Taxonomy" id="46160"/>
    <lineage>
        <taxon>Bacteria</taxon>
        <taxon>Bacillati</taxon>
        <taxon>Actinomycetota</taxon>
        <taxon>Actinomycetes</taxon>
        <taxon>Streptosporangiales</taxon>
        <taxon>Thermomonosporaceae</taxon>
        <taxon>Actinomadura</taxon>
    </lineage>
</organism>
<evidence type="ECO:0000256" key="1">
    <source>
        <dbReference type="SAM" id="MobiDB-lite"/>
    </source>
</evidence>
<feature type="region of interest" description="Disordered" evidence="1">
    <location>
        <begin position="171"/>
        <end position="193"/>
    </location>
</feature>
<keyword evidence="5" id="KW-1185">Reference proteome</keyword>
<gene>
    <name evidence="4" type="ORF">GCM10010411_23580</name>
</gene>
<feature type="compositionally biased region" description="Low complexity" evidence="1">
    <location>
        <begin position="27"/>
        <end position="51"/>
    </location>
</feature>